<name>A0ABQ9B5A6_9ROSI</name>
<reference evidence="1" key="2">
    <citation type="journal article" date="2023" name="Int. J. Mol. Sci.">
        <title>De Novo Assembly and Annotation of 11 Diverse Shrub Willow (Salix) Genomes Reveals Novel Gene Organization in Sex-Linked Regions.</title>
        <authorList>
            <person name="Hyden B."/>
            <person name="Feng K."/>
            <person name="Yates T.B."/>
            <person name="Jawdy S."/>
            <person name="Cereghino C."/>
            <person name="Smart L.B."/>
            <person name="Muchero W."/>
        </authorList>
    </citation>
    <scope>NUCLEOTIDE SEQUENCE</scope>
    <source>
        <tissue evidence="1">Shoot tip</tissue>
    </source>
</reference>
<gene>
    <name evidence="1" type="ORF">OIU77_002191</name>
</gene>
<dbReference type="EMBL" id="JAPFFI010000013">
    <property type="protein sequence ID" value="KAJ6371822.1"/>
    <property type="molecule type" value="Genomic_DNA"/>
</dbReference>
<comment type="caution">
    <text evidence="1">The sequence shown here is derived from an EMBL/GenBank/DDBJ whole genome shotgun (WGS) entry which is preliminary data.</text>
</comment>
<dbReference type="Proteomes" id="UP001141253">
    <property type="component" value="Chromosome 17"/>
</dbReference>
<evidence type="ECO:0000313" key="2">
    <source>
        <dbReference type="Proteomes" id="UP001141253"/>
    </source>
</evidence>
<dbReference type="InterPro" id="IPR027850">
    <property type="entry name" value="DUF4504"/>
</dbReference>
<accession>A0ABQ9B5A6</accession>
<dbReference type="Pfam" id="PF14953">
    <property type="entry name" value="DUF4504"/>
    <property type="match status" value="1"/>
</dbReference>
<protein>
    <submittedName>
        <fullName evidence="1">Uncharacterized protein</fullName>
    </submittedName>
</protein>
<proteinExistence type="predicted"/>
<dbReference type="PANTHER" id="PTHR31366">
    <property type="entry name" value="UPF0739 PROTEIN C1ORF74"/>
    <property type="match status" value="1"/>
</dbReference>
<sequence>MPLLCSFFKIWQESAIFENLRVMLIEDMIYLIHVRGLAEYVKSSLNLEFELFFVNLEEDPPKMVTQAEESTLVTELIRVQNLFSSFFPLNGNCNALESHQMQDRVANAEFSDNKPSTSQSSEFIDLSCCMQNTEITVPTLNGWLLGYPVVYLFSKQHIEDAIYNLSTKYLRIFQILVSRNASPKKGSQPEELLSFSVPYELSMGGSNEPWAVAFLAQMQTKSAKCKPTWRSLKDGGE</sequence>
<evidence type="ECO:0000313" key="1">
    <source>
        <dbReference type="EMBL" id="KAJ6371822.1"/>
    </source>
</evidence>
<organism evidence="1 2">
    <name type="scientific">Salix suchowensis</name>
    <dbReference type="NCBI Taxonomy" id="1278906"/>
    <lineage>
        <taxon>Eukaryota</taxon>
        <taxon>Viridiplantae</taxon>
        <taxon>Streptophyta</taxon>
        <taxon>Embryophyta</taxon>
        <taxon>Tracheophyta</taxon>
        <taxon>Spermatophyta</taxon>
        <taxon>Magnoliopsida</taxon>
        <taxon>eudicotyledons</taxon>
        <taxon>Gunneridae</taxon>
        <taxon>Pentapetalae</taxon>
        <taxon>rosids</taxon>
        <taxon>fabids</taxon>
        <taxon>Malpighiales</taxon>
        <taxon>Salicaceae</taxon>
        <taxon>Saliceae</taxon>
        <taxon>Salix</taxon>
    </lineage>
</organism>
<reference evidence="1" key="1">
    <citation type="submission" date="2022-10" db="EMBL/GenBank/DDBJ databases">
        <authorList>
            <person name="Hyden B.L."/>
            <person name="Feng K."/>
            <person name="Yates T."/>
            <person name="Jawdy S."/>
            <person name="Smart L.B."/>
            <person name="Muchero W."/>
        </authorList>
    </citation>
    <scope>NUCLEOTIDE SEQUENCE</scope>
    <source>
        <tissue evidence="1">Shoot tip</tissue>
    </source>
</reference>
<dbReference type="PANTHER" id="PTHR31366:SF2">
    <property type="entry name" value="UPF0739 PROTEIN C1ORF74"/>
    <property type="match status" value="1"/>
</dbReference>
<keyword evidence="2" id="KW-1185">Reference proteome</keyword>